<keyword evidence="4" id="KW-1185">Reference proteome</keyword>
<sequence>MVFNAAPSPFHTFVSMFSAEFAPTTVLPIPSPTLNGLPSILSSTIQSAQAGSITVTSASADSASPSASSASTSPSASTNLPHTSQSAQSGFESASTPASTPHSFIFTTMASDGHSVTETTIFPITTSSSTSLEPAVTQPTQKGAESKSISPVVVRAIVGSLAGVLAFSLGVFLYTRLLRRRRQRTFTKITPLTDLEDNTTSQRRPLIPINRNTKENIADSEASLPKPQLLLQIQLPDSDENALAATSVLDDHHSDLRRAAGGMVEMRARMHRMAEHVQRIEAEVEAGRERDPRNTNLRSDGPPPSYSL</sequence>
<protein>
    <recommendedName>
        <fullName evidence="5">Transmembrane protein</fullName>
    </recommendedName>
</protein>
<evidence type="ECO:0000313" key="3">
    <source>
        <dbReference type="EMBL" id="KAF5358853.1"/>
    </source>
</evidence>
<feature type="region of interest" description="Disordered" evidence="1">
    <location>
        <begin position="284"/>
        <end position="308"/>
    </location>
</feature>
<feature type="compositionally biased region" description="Polar residues" evidence="1">
    <location>
        <begin position="79"/>
        <end position="98"/>
    </location>
</feature>
<name>A0A8H5LIZ0_9AGAR</name>
<dbReference type="AlphaFoldDB" id="A0A8H5LIZ0"/>
<feature type="compositionally biased region" description="Low complexity" evidence="1">
    <location>
        <begin position="59"/>
        <end position="78"/>
    </location>
</feature>
<keyword evidence="2" id="KW-0472">Membrane</keyword>
<evidence type="ECO:0000256" key="1">
    <source>
        <dbReference type="SAM" id="MobiDB-lite"/>
    </source>
</evidence>
<feature type="region of interest" description="Disordered" evidence="1">
    <location>
        <begin position="59"/>
        <end position="98"/>
    </location>
</feature>
<dbReference type="EMBL" id="JAACJN010000228">
    <property type="protein sequence ID" value="KAF5358853.1"/>
    <property type="molecule type" value="Genomic_DNA"/>
</dbReference>
<organism evidence="3 4">
    <name type="scientific">Collybiopsis confluens</name>
    <dbReference type="NCBI Taxonomy" id="2823264"/>
    <lineage>
        <taxon>Eukaryota</taxon>
        <taxon>Fungi</taxon>
        <taxon>Dikarya</taxon>
        <taxon>Basidiomycota</taxon>
        <taxon>Agaricomycotina</taxon>
        <taxon>Agaricomycetes</taxon>
        <taxon>Agaricomycetidae</taxon>
        <taxon>Agaricales</taxon>
        <taxon>Marasmiineae</taxon>
        <taxon>Omphalotaceae</taxon>
        <taxon>Collybiopsis</taxon>
    </lineage>
</organism>
<accession>A0A8H5LIZ0</accession>
<proteinExistence type="predicted"/>
<keyword evidence="2" id="KW-0812">Transmembrane</keyword>
<dbReference type="Proteomes" id="UP000518752">
    <property type="component" value="Unassembled WGS sequence"/>
</dbReference>
<evidence type="ECO:0000313" key="4">
    <source>
        <dbReference type="Proteomes" id="UP000518752"/>
    </source>
</evidence>
<feature type="compositionally biased region" description="Basic and acidic residues" evidence="1">
    <location>
        <begin position="284"/>
        <end position="293"/>
    </location>
</feature>
<evidence type="ECO:0000256" key="2">
    <source>
        <dbReference type="SAM" id="Phobius"/>
    </source>
</evidence>
<evidence type="ECO:0008006" key="5">
    <source>
        <dbReference type="Google" id="ProtNLM"/>
    </source>
</evidence>
<gene>
    <name evidence="3" type="ORF">D9757_013953</name>
</gene>
<feature type="transmembrane region" description="Helical" evidence="2">
    <location>
        <begin position="152"/>
        <end position="174"/>
    </location>
</feature>
<comment type="caution">
    <text evidence="3">The sequence shown here is derived from an EMBL/GenBank/DDBJ whole genome shotgun (WGS) entry which is preliminary data.</text>
</comment>
<keyword evidence="2" id="KW-1133">Transmembrane helix</keyword>
<reference evidence="3 4" key="1">
    <citation type="journal article" date="2020" name="ISME J.">
        <title>Uncovering the hidden diversity of litter-decomposition mechanisms in mushroom-forming fungi.</title>
        <authorList>
            <person name="Floudas D."/>
            <person name="Bentzer J."/>
            <person name="Ahren D."/>
            <person name="Johansson T."/>
            <person name="Persson P."/>
            <person name="Tunlid A."/>
        </authorList>
    </citation>
    <scope>NUCLEOTIDE SEQUENCE [LARGE SCALE GENOMIC DNA]</scope>
    <source>
        <strain evidence="3 4">CBS 406.79</strain>
    </source>
</reference>